<evidence type="ECO:0000313" key="8">
    <source>
        <dbReference type="Proteomes" id="UP000485880"/>
    </source>
</evidence>
<dbReference type="PANTHER" id="PTHR11757:SF19">
    <property type="entry name" value="PROLYL ENDOPEPTIDASE-LIKE"/>
    <property type="match status" value="1"/>
</dbReference>
<dbReference type="PANTHER" id="PTHR11757">
    <property type="entry name" value="PROTEASE FAMILY S9A OLIGOPEPTIDASE"/>
    <property type="match status" value="1"/>
</dbReference>
<dbReference type="SUPFAM" id="SSF50993">
    <property type="entry name" value="Peptidase/esterase 'gauge' domain"/>
    <property type="match status" value="1"/>
</dbReference>
<dbReference type="AlphaFoldDB" id="A0A8B6M5Y0"/>
<evidence type="ECO:0000259" key="6">
    <source>
        <dbReference type="Pfam" id="PF02897"/>
    </source>
</evidence>
<dbReference type="InterPro" id="IPR001375">
    <property type="entry name" value="Peptidase_S9_cat"/>
</dbReference>
<name>A0A8B6M5Y0_METTU</name>
<comment type="caution">
    <text evidence="7">The sequence shown here is derived from an EMBL/GenBank/DDBJ whole genome shotgun (WGS) entry which is preliminary data.</text>
</comment>
<dbReference type="RefSeq" id="WP_174512368.1">
    <property type="nucleotide sequence ID" value="NZ_CABFMQ020000078.1"/>
</dbReference>
<keyword evidence="2" id="KW-0645">Protease</keyword>
<evidence type="ECO:0000259" key="5">
    <source>
        <dbReference type="Pfam" id="PF00326"/>
    </source>
</evidence>
<comment type="similarity">
    <text evidence="1">Belongs to the peptidase S9A family.</text>
</comment>
<dbReference type="PRINTS" id="PR00862">
    <property type="entry name" value="PROLIGOPTASE"/>
</dbReference>
<feature type="domain" description="Peptidase S9 prolyl oligopeptidase catalytic" evidence="5">
    <location>
        <begin position="478"/>
        <end position="694"/>
    </location>
</feature>
<dbReference type="Pfam" id="PF02897">
    <property type="entry name" value="Peptidase_S9_N"/>
    <property type="match status" value="1"/>
</dbReference>
<evidence type="ECO:0000256" key="2">
    <source>
        <dbReference type="ARBA" id="ARBA00022670"/>
    </source>
</evidence>
<organism evidence="7 8">
    <name type="scientific">Methylocella tundrae</name>
    <dbReference type="NCBI Taxonomy" id="227605"/>
    <lineage>
        <taxon>Bacteria</taxon>
        <taxon>Pseudomonadati</taxon>
        <taxon>Pseudomonadota</taxon>
        <taxon>Alphaproteobacteria</taxon>
        <taxon>Hyphomicrobiales</taxon>
        <taxon>Beijerinckiaceae</taxon>
        <taxon>Methylocella</taxon>
    </lineage>
</organism>
<dbReference type="SUPFAM" id="SSF53474">
    <property type="entry name" value="alpha/beta-Hydrolases"/>
    <property type="match status" value="1"/>
</dbReference>
<accession>A0A8B6M5Y0</accession>
<dbReference type="EMBL" id="CABFMQ020000078">
    <property type="protein sequence ID" value="VTZ50238.1"/>
    <property type="molecule type" value="Genomic_DNA"/>
</dbReference>
<proteinExistence type="inferred from homology"/>
<keyword evidence="8" id="KW-1185">Reference proteome</keyword>
<dbReference type="InterPro" id="IPR002471">
    <property type="entry name" value="Pept_S9_AS"/>
</dbReference>
<evidence type="ECO:0000256" key="1">
    <source>
        <dbReference type="ARBA" id="ARBA00005228"/>
    </source>
</evidence>
<sequence length="701" mass="77378">MANRLPEPPPPIQKEFETKTVHGVAIADEYAWLKAANWQEVLRDPAALPAAIRTVIDAENDFAARALETQEPLRQALVKEMRGRIKEDDAEVPLRDGRFLYYLRYNEGGQHPIFCRSEEDGAAAATLLDGDAEGAGKIFFDIAEARHSPDHRKFAWSADENGSELHAIRVRDLDQGRDGADIVKDTDGSLVWTADSGSFYYVRVDEHHRPAAVFRHRLGEDPSTDALIFEERDPRWFIHVRRSQSGAFGIISVSDHDASECHLLDLHDPAARPRLIEPRAPGLRYEVEHCGDQLHIRANADGAEDFKIVVAPLATPAKAFWADEIGHKPGRMIIALSVFPEYLVRLEREEGLPRIVIRCFESGEEHAVAFAEEAYSLSINERLEFDTRLLRFTYSSMTTPRETYDYDLATGARVLRKRQTIPSGHDPAAYVTRRLFAPAADGELVPVSILYRRDLPLEGSAPVLLYGYGAYGHPTPASFSATRLSLVDRGFIYAIAHVRGGTEKGWRWYVGGKLANKPHSFSDFVAAARHLIATGLTKEGRIVIQGGSAGGMLMGAAVNLAPDLFAGVIADVPFVDVLNTMLDAELPLTPPEWLEWGNPITDAEAFAAIRSYSPYDNIVERRYPPILALGGLTDPRVTYWEPLKWTARLRATMTGGGPILCKINTGAGHGGAPGRFDRLQDAALQYAFALACVEGAFGAPA</sequence>
<dbReference type="GO" id="GO:0004252">
    <property type="term" value="F:serine-type endopeptidase activity"/>
    <property type="evidence" value="ECO:0007669"/>
    <property type="project" value="InterPro"/>
</dbReference>
<dbReference type="Pfam" id="PF00326">
    <property type="entry name" value="Peptidase_S9"/>
    <property type="match status" value="1"/>
</dbReference>
<dbReference type="InterPro" id="IPR029058">
    <property type="entry name" value="AB_hydrolase_fold"/>
</dbReference>
<dbReference type="Proteomes" id="UP000485880">
    <property type="component" value="Unassembled WGS sequence"/>
</dbReference>
<evidence type="ECO:0000313" key="7">
    <source>
        <dbReference type="EMBL" id="VTZ50238.1"/>
    </source>
</evidence>
<keyword evidence="4" id="KW-0720">Serine protease</keyword>
<protein>
    <submittedName>
        <fullName evidence="7">S9 family peptidase</fullName>
    </submittedName>
</protein>
<dbReference type="GO" id="GO:0006508">
    <property type="term" value="P:proteolysis"/>
    <property type="evidence" value="ECO:0007669"/>
    <property type="project" value="UniProtKB-KW"/>
</dbReference>
<dbReference type="InterPro" id="IPR023302">
    <property type="entry name" value="Pept_S9A_N"/>
</dbReference>
<gene>
    <name evidence="7" type="ORF">MPC4_210045</name>
</gene>
<dbReference type="Gene3D" id="2.130.10.120">
    <property type="entry name" value="Prolyl oligopeptidase, N-terminal domain"/>
    <property type="match status" value="1"/>
</dbReference>
<dbReference type="Gene3D" id="3.40.50.1820">
    <property type="entry name" value="alpha/beta hydrolase"/>
    <property type="match status" value="1"/>
</dbReference>
<evidence type="ECO:0000256" key="3">
    <source>
        <dbReference type="ARBA" id="ARBA00022801"/>
    </source>
</evidence>
<reference evidence="7 8" key="1">
    <citation type="submission" date="2019-05" db="EMBL/GenBank/DDBJ databases">
        <authorList>
            <person name="Farhan Ul Haque M."/>
        </authorList>
    </citation>
    <scope>NUCLEOTIDE SEQUENCE [LARGE SCALE GENOMIC DNA]</scope>
    <source>
        <strain evidence="7">2</strain>
    </source>
</reference>
<dbReference type="InterPro" id="IPR051543">
    <property type="entry name" value="Serine_Peptidase_S9A"/>
</dbReference>
<feature type="domain" description="Peptidase S9A N-terminal" evidence="6">
    <location>
        <begin position="12"/>
        <end position="418"/>
    </location>
</feature>
<dbReference type="InterPro" id="IPR002470">
    <property type="entry name" value="Peptidase_S9A"/>
</dbReference>
<evidence type="ECO:0000256" key="4">
    <source>
        <dbReference type="ARBA" id="ARBA00022825"/>
    </source>
</evidence>
<keyword evidence="3" id="KW-0378">Hydrolase</keyword>
<dbReference type="PROSITE" id="PS00708">
    <property type="entry name" value="PRO_ENDOPEP_SER"/>
    <property type="match status" value="1"/>
</dbReference>